<reference evidence="1" key="2">
    <citation type="submission" date="2021-10" db="EMBL/GenBank/DDBJ databases">
        <authorList>
            <person name="Piombo E."/>
        </authorList>
    </citation>
    <scope>NUCLEOTIDE SEQUENCE</scope>
</reference>
<protein>
    <submittedName>
        <fullName evidence="1">Uncharacterized protein</fullName>
    </submittedName>
</protein>
<keyword evidence="2" id="KW-1185">Reference proteome</keyword>
<accession>A0ACA9UQP3</accession>
<name>A0ACA9UQP3_BIOOC</name>
<proteinExistence type="predicted"/>
<comment type="caution">
    <text evidence="1">The sequence shown here is derived from an EMBL/GenBank/DDBJ whole genome shotgun (WGS) entry which is preliminary data.</text>
</comment>
<dbReference type="Proteomes" id="UP000836387">
    <property type="component" value="Unassembled WGS sequence"/>
</dbReference>
<evidence type="ECO:0000313" key="1">
    <source>
        <dbReference type="EMBL" id="CAG9954683.1"/>
    </source>
</evidence>
<sequence length="148" mass="16377">MTYDQCPRDLDIVIVGGPSKNHRPAAADKFMREACKQTPVWLTVSTGSMWLASSGVLDGIEATINRPFNTCAKEAHNKIKWVNKRWVSSPKPYKGKSSLEPAVWTAGGIDMDTSFCHANPNQELGKFAITEGIGYETGPQDYQDDTQR</sequence>
<gene>
    <name evidence="1" type="ORF">CRV2_00018270</name>
</gene>
<dbReference type="EMBL" id="CADEHS020000573">
    <property type="protein sequence ID" value="CAG9954683.1"/>
    <property type="molecule type" value="Genomic_DNA"/>
</dbReference>
<reference evidence="1" key="1">
    <citation type="submission" date="2020-04" db="EMBL/GenBank/DDBJ databases">
        <authorList>
            <person name="Broberg M."/>
        </authorList>
    </citation>
    <scope>NUCLEOTIDE SEQUENCE</scope>
</reference>
<evidence type="ECO:0000313" key="2">
    <source>
        <dbReference type="Proteomes" id="UP000836387"/>
    </source>
</evidence>
<organism evidence="1 2">
    <name type="scientific">Clonostachys rosea f. rosea IK726</name>
    <dbReference type="NCBI Taxonomy" id="1349383"/>
    <lineage>
        <taxon>Eukaryota</taxon>
        <taxon>Fungi</taxon>
        <taxon>Dikarya</taxon>
        <taxon>Ascomycota</taxon>
        <taxon>Pezizomycotina</taxon>
        <taxon>Sordariomycetes</taxon>
        <taxon>Hypocreomycetidae</taxon>
        <taxon>Hypocreales</taxon>
        <taxon>Bionectriaceae</taxon>
        <taxon>Clonostachys</taxon>
    </lineage>
</organism>